<dbReference type="PANTHER" id="PTHR30509:SF9">
    <property type="entry name" value="MULTIDRUG RESISTANCE PROTEIN MDTO"/>
    <property type="match status" value="1"/>
</dbReference>
<dbReference type="RefSeq" id="WP_095444907.1">
    <property type="nucleotide sequence ID" value="NZ_CP022603.1"/>
</dbReference>
<name>A0A248UBU2_9HYPH</name>
<keyword evidence="6 7" id="KW-0472">Membrane</keyword>
<organism evidence="8 9">
    <name type="scientific">Ochrobactrum quorumnocens</name>
    <dbReference type="NCBI Taxonomy" id="271865"/>
    <lineage>
        <taxon>Bacteria</taxon>
        <taxon>Pseudomonadati</taxon>
        <taxon>Pseudomonadota</taxon>
        <taxon>Alphaproteobacteria</taxon>
        <taxon>Hyphomicrobiales</taxon>
        <taxon>Brucellaceae</taxon>
        <taxon>Brucella/Ochrobactrum group</taxon>
        <taxon>Ochrobactrum</taxon>
    </lineage>
</organism>
<dbReference type="EMBL" id="CP022603">
    <property type="protein sequence ID" value="ASV84062.1"/>
    <property type="molecule type" value="Genomic_DNA"/>
</dbReference>
<evidence type="ECO:0000256" key="7">
    <source>
        <dbReference type="SAM" id="Phobius"/>
    </source>
</evidence>
<reference evidence="8 9" key="1">
    <citation type="submission" date="2017-07" db="EMBL/GenBank/DDBJ databases">
        <title>Phylogenetic study on the rhizospheric bacterium Ochrobactrum sp. A44.</title>
        <authorList>
            <person name="Krzyzanowska D.M."/>
            <person name="Ossowicki A."/>
            <person name="Rajewska M."/>
            <person name="Maciag T."/>
            <person name="Kaczynski Z."/>
            <person name="Czerwicka M."/>
            <person name="Jafra S."/>
        </authorList>
    </citation>
    <scope>NUCLEOTIDE SEQUENCE [LARGE SCALE GENOMIC DNA]</scope>
    <source>
        <strain evidence="8 9">A44</strain>
    </source>
</reference>
<proteinExistence type="predicted"/>
<dbReference type="InterPro" id="IPR006726">
    <property type="entry name" value="PHBA_efflux_AaeB/fusaric-R"/>
</dbReference>
<evidence type="ECO:0000256" key="1">
    <source>
        <dbReference type="ARBA" id="ARBA00004651"/>
    </source>
</evidence>
<evidence type="ECO:0000313" key="9">
    <source>
        <dbReference type="Proteomes" id="UP000215256"/>
    </source>
</evidence>
<feature type="transmembrane region" description="Helical" evidence="7">
    <location>
        <begin position="503"/>
        <end position="523"/>
    </location>
</feature>
<feature type="transmembrane region" description="Helical" evidence="7">
    <location>
        <begin position="38"/>
        <end position="55"/>
    </location>
</feature>
<dbReference type="OrthoDB" id="9807111at2"/>
<feature type="transmembrane region" description="Helical" evidence="7">
    <location>
        <begin position="62"/>
        <end position="82"/>
    </location>
</feature>
<dbReference type="AlphaFoldDB" id="A0A248UBU2"/>
<feature type="transmembrane region" description="Helical" evidence="7">
    <location>
        <begin position="113"/>
        <end position="134"/>
    </location>
</feature>
<dbReference type="Proteomes" id="UP000215256">
    <property type="component" value="Chromosome 2"/>
</dbReference>
<dbReference type="GO" id="GO:0022857">
    <property type="term" value="F:transmembrane transporter activity"/>
    <property type="evidence" value="ECO:0007669"/>
    <property type="project" value="InterPro"/>
</dbReference>
<dbReference type="KEGG" id="och:CES85_4853"/>
<keyword evidence="5 7" id="KW-1133">Transmembrane helix</keyword>
<feature type="transmembrane region" description="Helical" evidence="7">
    <location>
        <begin position="366"/>
        <end position="389"/>
    </location>
</feature>
<feature type="transmembrane region" description="Helical" evidence="7">
    <location>
        <begin position="12"/>
        <end position="32"/>
    </location>
</feature>
<gene>
    <name evidence="8" type="ORF">CES85_4853</name>
</gene>
<accession>A0A248UBU2</accession>
<dbReference type="GO" id="GO:0005886">
    <property type="term" value="C:plasma membrane"/>
    <property type="evidence" value="ECO:0007669"/>
    <property type="project" value="UniProtKB-SubCell"/>
</dbReference>
<keyword evidence="3" id="KW-1003">Cell membrane</keyword>
<keyword evidence="2" id="KW-0813">Transport</keyword>
<feature type="transmembrane region" description="Helical" evidence="7">
    <location>
        <begin position="88"/>
        <end position="106"/>
    </location>
</feature>
<dbReference type="Pfam" id="PF04632">
    <property type="entry name" value="FUSC"/>
    <property type="match status" value="1"/>
</dbReference>
<feature type="transmembrane region" description="Helical" evidence="7">
    <location>
        <begin position="395"/>
        <end position="412"/>
    </location>
</feature>
<keyword evidence="4 7" id="KW-0812">Transmembrane</keyword>
<evidence type="ECO:0000256" key="3">
    <source>
        <dbReference type="ARBA" id="ARBA00022475"/>
    </source>
</evidence>
<evidence type="ECO:0000256" key="4">
    <source>
        <dbReference type="ARBA" id="ARBA00022692"/>
    </source>
</evidence>
<feature type="transmembrane region" description="Helical" evidence="7">
    <location>
        <begin position="447"/>
        <end position="466"/>
    </location>
</feature>
<evidence type="ECO:0000256" key="6">
    <source>
        <dbReference type="ARBA" id="ARBA00023136"/>
    </source>
</evidence>
<comment type="subcellular location">
    <subcellularLocation>
        <location evidence="1">Cell membrane</location>
        <topology evidence="1">Multi-pass membrane protein</topology>
    </subcellularLocation>
</comment>
<evidence type="ECO:0000313" key="8">
    <source>
        <dbReference type="EMBL" id="ASV84062.1"/>
    </source>
</evidence>
<feature type="transmembrane region" description="Helical" evidence="7">
    <location>
        <begin position="424"/>
        <end position="441"/>
    </location>
</feature>
<evidence type="ECO:0000256" key="5">
    <source>
        <dbReference type="ARBA" id="ARBA00022989"/>
    </source>
</evidence>
<protein>
    <submittedName>
        <fullName evidence="8">Fusaric acid resistance family protein</fullName>
    </submittedName>
</protein>
<dbReference type="PANTHER" id="PTHR30509">
    <property type="entry name" value="P-HYDROXYBENZOIC ACID EFFLUX PUMP SUBUNIT-RELATED"/>
    <property type="match status" value="1"/>
</dbReference>
<evidence type="ECO:0000256" key="2">
    <source>
        <dbReference type="ARBA" id="ARBA00022448"/>
    </source>
</evidence>
<sequence length="699" mass="76658">MIKPAETMPRFWDVVFSLKTFAAAMLALWIALMADLPNPYWSVAAVYIVAHPLSGATTSKGFYRLIGTIIGGAVTILFVPHLVNSPEILTLAIGLWMGLCLAISLLDGTPRSYLFMLAGYTVAIASFAVVSAPATTFQYAVGRVEEIAIGIICAAVVNRLVFPRHSGPVLVARIDNWLRDGSKLAVATLRGDGDSPEFRRDRQRLAADALELRNLTTHVAYDTSSIRNVGALLHVLQQRMVAVLPIVSSLHDVLVLKPGEGEKPWHPGVKKLLDAACAWLESGEALTEHRRAILLGYLDEIEKHGKDADSWAELLPFNLAARVRDLVQIWSDCITLRQDIISGSRHSLRWRRYDAHLKARPQHRDYGMAFLSGFSAFLATCIATALWIATGWSQGSAAAMMAGIFCCIFAGMDDPVPVMRKFNWLLLIVIAAAFVFEFALLPLVDGFFPLVLVLGLFLVPAGLLLAIPSQFLLGMVLCVNLPNMLMLQGHLTHDFVSFANANLATVLGIVIAAGVTSIVRSVGAEWSVRRLVRAGWNDIVLTTERQSGRHRRQRMNRLLLKMIDRIGMMTPRLALIPAADIAKVDLLRDLRNGMNTIDLQQYRSKLPVSCGEAVDVVLDGVGAHYRALSRDTRSDVREDIDARLLAAIDQAITVIIENGSPAIAKRPRIALIGLRFNLFPKAPPFALPPQPQLVLPQAA</sequence>